<sequence length="90" mass="9895">MVKGVTRRVIVVKSPDRRLFEQAIFIVREEAFAAQGVTAQQVLEEAQQVADGYIRRNTGPGRWLRKIPGPVYGLAGASVATLAWALALFL</sequence>
<evidence type="ECO:0000313" key="2">
    <source>
        <dbReference type="EMBL" id="HJG86647.1"/>
    </source>
</evidence>
<proteinExistence type="predicted"/>
<reference evidence="2" key="2">
    <citation type="submission" date="2021-09" db="EMBL/GenBank/DDBJ databases">
        <authorList>
            <person name="Gilroy R."/>
        </authorList>
    </citation>
    <scope>NUCLEOTIDE SEQUENCE</scope>
    <source>
        <strain evidence="2">CHK179-5677</strain>
    </source>
</reference>
<keyword evidence="1" id="KW-0812">Transmembrane</keyword>
<keyword evidence="2" id="KW-0396">Initiation factor</keyword>
<feature type="transmembrane region" description="Helical" evidence="1">
    <location>
        <begin position="71"/>
        <end position="89"/>
    </location>
</feature>
<evidence type="ECO:0000313" key="3">
    <source>
        <dbReference type="Proteomes" id="UP000760668"/>
    </source>
</evidence>
<dbReference type="AlphaFoldDB" id="A0A921SSW4"/>
<keyword evidence="2" id="KW-0648">Protein biosynthesis</keyword>
<accession>A0A921SSW4</accession>
<keyword evidence="1" id="KW-1133">Transmembrane helix</keyword>
<comment type="caution">
    <text evidence="2">The sequence shown here is derived from an EMBL/GenBank/DDBJ whole genome shotgun (WGS) entry which is preliminary data.</text>
</comment>
<evidence type="ECO:0000256" key="1">
    <source>
        <dbReference type="SAM" id="Phobius"/>
    </source>
</evidence>
<dbReference type="GO" id="GO:0003743">
    <property type="term" value="F:translation initiation factor activity"/>
    <property type="evidence" value="ECO:0007669"/>
    <property type="project" value="UniProtKB-KW"/>
</dbReference>
<organism evidence="2 3">
    <name type="scientific">Pseudoflavonifractor capillosus</name>
    <dbReference type="NCBI Taxonomy" id="106588"/>
    <lineage>
        <taxon>Bacteria</taxon>
        <taxon>Bacillati</taxon>
        <taxon>Bacillota</taxon>
        <taxon>Clostridia</taxon>
        <taxon>Eubacteriales</taxon>
        <taxon>Oscillospiraceae</taxon>
        <taxon>Pseudoflavonifractor</taxon>
    </lineage>
</organism>
<keyword evidence="1" id="KW-0472">Membrane</keyword>
<name>A0A921SSW4_9FIRM</name>
<protein>
    <submittedName>
        <fullName evidence="2">Translation initiation factor 2</fullName>
    </submittedName>
</protein>
<dbReference type="EMBL" id="DYUC01000061">
    <property type="protein sequence ID" value="HJG86647.1"/>
    <property type="molecule type" value="Genomic_DNA"/>
</dbReference>
<dbReference type="Proteomes" id="UP000760668">
    <property type="component" value="Unassembled WGS sequence"/>
</dbReference>
<gene>
    <name evidence="2" type="ORF">K8V01_06470</name>
</gene>
<reference evidence="2" key="1">
    <citation type="journal article" date="2021" name="PeerJ">
        <title>Extensive microbial diversity within the chicken gut microbiome revealed by metagenomics and culture.</title>
        <authorList>
            <person name="Gilroy R."/>
            <person name="Ravi A."/>
            <person name="Getino M."/>
            <person name="Pursley I."/>
            <person name="Horton D.L."/>
            <person name="Alikhan N.F."/>
            <person name="Baker D."/>
            <person name="Gharbi K."/>
            <person name="Hall N."/>
            <person name="Watson M."/>
            <person name="Adriaenssens E.M."/>
            <person name="Foster-Nyarko E."/>
            <person name="Jarju S."/>
            <person name="Secka A."/>
            <person name="Antonio M."/>
            <person name="Oren A."/>
            <person name="Chaudhuri R.R."/>
            <person name="La Ragione R."/>
            <person name="Hildebrand F."/>
            <person name="Pallen M.J."/>
        </authorList>
    </citation>
    <scope>NUCLEOTIDE SEQUENCE</scope>
    <source>
        <strain evidence="2">CHK179-5677</strain>
    </source>
</reference>
<dbReference type="RefSeq" id="WP_294534967.1">
    <property type="nucleotide sequence ID" value="NZ_DYUC01000061.1"/>
</dbReference>